<evidence type="ECO:0000256" key="2">
    <source>
        <dbReference type="ARBA" id="ARBA00009142"/>
    </source>
</evidence>
<dbReference type="AlphaFoldDB" id="A0A9X2MC18"/>
<dbReference type="InterPro" id="IPR052017">
    <property type="entry name" value="TSUP"/>
</dbReference>
<comment type="subcellular location">
    <subcellularLocation>
        <location evidence="1 8">Cell membrane</location>
        <topology evidence="1 8">Multi-pass membrane protein</topology>
    </subcellularLocation>
</comment>
<evidence type="ECO:0000256" key="4">
    <source>
        <dbReference type="ARBA" id="ARBA00022475"/>
    </source>
</evidence>
<protein>
    <recommendedName>
        <fullName evidence="8">Probable membrane transporter protein</fullName>
    </recommendedName>
</protein>
<sequence>MLLNSILFILVVCSAYFIEGIIGFGATVIAIPFITSIFSIKVAVPAITAIVFFAASRIAIKNKEYINFKEYKKMIIPMFIGLPFGFLMFNYLPEKMLKSLLGLFIIAVSVKELYLLNGKSLDENALEFEENNSFKDKIILFLGGIMHGAFASGGPFVIIYASSKLKNKHTFRATLALCWTTLNAFMTAKNIAFGAINLNVILLVAVTVPFVFATIILSNKVHSKIDSKYFSKFVYIILIISGLLMFR</sequence>
<keyword evidence="3" id="KW-0813">Transport</keyword>
<proteinExistence type="inferred from homology"/>
<feature type="transmembrane region" description="Helical" evidence="8">
    <location>
        <begin position="6"/>
        <end position="30"/>
    </location>
</feature>
<dbReference type="InterPro" id="IPR002781">
    <property type="entry name" value="TM_pro_TauE-like"/>
</dbReference>
<feature type="transmembrane region" description="Helical" evidence="8">
    <location>
        <begin position="138"/>
        <end position="161"/>
    </location>
</feature>
<keyword evidence="7 8" id="KW-0472">Membrane</keyword>
<evidence type="ECO:0000256" key="1">
    <source>
        <dbReference type="ARBA" id="ARBA00004651"/>
    </source>
</evidence>
<dbReference type="Pfam" id="PF01925">
    <property type="entry name" value="TauE"/>
    <property type="match status" value="1"/>
</dbReference>
<feature type="transmembrane region" description="Helical" evidence="8">
    <location>
        <begin position="42"/>
        <end position="60"/>
    </location>
</feature>
<feature type="transmembrane region" description="Helical" evidence="8">
    <location>
        <begin position="229"/>
        <end position="246"/>
    </location>
</feature>
<dbReference type="RefSeq" id="WP_074429585.1">
    <property type="nucleotide sequence ID" value="NZ_JANKBY010000168.1"/>
</dbReference>
<feature type="transmembrane region" description="Helical" evidence="8">
    <location>
        <begin position="75"/>
        <end position="93"/>
    </location>
</feature>
<keyword evidence="5 8" id="KW-0812">Transmembrane</keyword>
<keyword evidence="6 8" id="KW-1133">Transmembrane helix</keyword>
<dbReference type="EMBL" id="JANKBY010000168">
    <property type="protein sequence ID" value="MCR1823629.1"/>
    <property type="molecule type" value="Genomic_DNA"/>
</dbReference>
<keyword evidence="10" id="KW-1185">Reference proteome</keyword>
<reference evidence="9" key="1">
    <citation type="submission" date="2022-07" db="EMBL/GenBank/DDBJ databases">
        <title>Enhanced cultured diversity of the mouse gut microbiota enables custom-made synthetic communities.</title>
        <authorList>
            <person name="Afrizal A."/>
        </authorList>
    </citation>
    <scope>NUCLEOTIDE SEQUENCE</scope>
    <source>
        <strain evidence="9">DSM 29186</strain>
    </source>
</reference>
<comment type="caution">
    <text evidence="9">The sequence shown here is derived from an EMBL/GenBank/DDBJ whole genome shotgun (WGS) entry which is preliminary data.</text>
</comment>
<evidence type="ECO:0000256" key="5">
    <source>
        <dbReference type="ARBA" id="ARBA00022692"/>
    </source>
</evidence>
<keyword evidence="4 8" id="KW-1003">Cell membrane</keyword>
<dbReference type="PANTHER" id="PTHR30269:SF37">
    <property type="entry name" value="MEMBRANE TRANSPORTER PROTEIN"/>
    <property type="match status" value="1"/>
</dbReference>
<dbReference type="Proteomes" id="UP001140817">
    <property type="component" value="Unassembled WGS sequence"/>
</dbReference>
<evidence type="ECO:0000256" key="7">
    <source>
        <dbReference type="ARBA" id="ARBA00023136"/>
    </source>
</evidence>
<accession>A0A9X2MC18</accession>
<evidence type="ECO:0000256" key="8">
    <source>
        <dbReference type="RuleBase" id="RU363041"/>
    </source>
</evidence>
<evidence type="ECO:0000256" key="6">
    <source>
        <dbReference type="ARBA" id="ARBA00022989"/>
    </source>
</evidence>
<evidence type="ECO:0000313" key="9">
    <source>
        <dbReference type="EMBL" id="MCR1823629.1"/>
    </source>
</evidence>
<evidence type="ECO:0000313" key="10">
    <source>
        <dbReference type="Proteomes" id="UP001140817"/>
    </source>
</evidence>
<evidence type="ECO:0000256" key="3">
    <source>
        <dbReference type="ARBA" id="ARBA00022448"/>
    </source>
</evidence>
<dbReference type="GO" id="GO:0005886">
    <property type="term" value="C:plasma membrane"/>
    <property type="evidence" value="ECO:0007669"/>
    <property type="project" value="UniProtKB-SubCell"/>
</dbReference>
<gene>
    <name evidence="9" type="ORF">NSA58_12605</name>
</gene>
<name>A0A9X2MC18_9FIRM</name>
<organism evidence="9 10">
    <name type="scientific">Terrisporobacter muris</name>
    <dbReference type="NCBI Taxonomy" id="2963284"/>
    <lineage>
        <taxon>Bacteria</taxon>
        <taxon>Bacillati</taxon>
        <taxon>Bacillota</taxon>
        <taxon>Clostridia</taxon>
        <taxon>Peptostreptococcales</taxon>
        <taxon>Peptostreptococcaceae</taxon>
        <taxon>Terrisporobacter</taxon>
    </lineage>
</organism>
<dbReference type="PANTHER" id="PTHR30269">
    <property type="entry name" value="TRANSMEMBRANE PROTEIN YFCA"/>
    <property type="match status" value="1"/>
</dbReference>
<feature type="transmembrane region" description="Helical" evidence="8">
    <location>
        <begin position="198"/>
        <end position="217"/>
    </location>
</feature>
<comment type="similarity">
    <text evidence="2 8">Belongs to the 4-toluene sulfonate uptake permease (TSUP) (TC 2.A.102) family.</text>
</comment>